<dbReference type="Proteomes" id="UP000296706">
    <property type="component" value="Chromosome"/>
</dbReference>
<evidence type="ECO:0000256" key="2">
    <source>
        <dbReference type="ARBA" id="ARBA00022440"/>
    </source>
</evidence>
<keyword evidence="6" id="KW-1185">Reference proteome</keyword>
<proteinExistence type="predicted"/>
<dbReference type="KEGG" id="hsn:DV733_16815"/>
<name>A0A4D6HIF2_9EURY</name>
<dbReference type="STRING" id="1457250.GCA_000755225_02246"/>
<dbReference type="InterPro" id="IPR052494">
    <property type="entry name" value="Flagella_assembly_related"/>
</dbReference>
<evidence type="ECO:0000259" key="4">
    <source>
        <dbReference type="Pfam" id="PF04659"/>
    </source>
</evidence>
<feature type="domain" description="Archaeal flagella protein FlaD/E" evidence="4">
    <location>
        <begin position="78"/>
        <end position="166"/>
    </location>
</feature>
<dbReference type="PANTHER" id="PTHR40698">
    <property type="entry name" value="FLAGELLA-RELATED PROTEIN E-RELATED-RELATED"/>
    <property type="match status" value="1"/>
</dbReference>
<evidence type="ECO:0000256" key="1">
    <source>
        <dbReference type="ARBA" id="ARBA00004618"/>
    </source>
</evidence>
<accession>A0A4D6HIF2</accession>
<dbReference type="GO" id="GO:0097588">
    <property type="term" value="P:archaeal or bacterial-type flagellum-dependent cell motility"/>
    <property type="evidence" value="ECO:0007669"/>
    <property type="project" value="InterPro"/>
</dbReference>
<gene>
    <name evidence="5" type="ORF">DV733_16815</name>
</gene>
<keyword evidence="5" id="KW-0282">Flagellum</keyword>
<reference evidence="5 6" key="1">
    <citation type="journal article" date="2019" name="Nat. Commun.">
        <title>A new type of DNA phosphorothioation-based antiviral system in archaea.</title>
        <authorList>
            <person name="Xiong L."/>
            <person name="Liu S."/>
            <person name="Chen S."/>
            <person name="Xiao Y."/>
            <person name="Zhu B."/>
            <person name="Gao Y."/>
            <person name="Zhang Y."/>
            <person name="Chen B."/>
            <person name="Luo J."/>
            <person name="Deng Z."/>
            <person name="Chen X."/>
            <person name="Wang L."/>
            <person name="Chen S."/>
        </authorList>
    </citation>
    <scope>NUCLEOTIDE SEQUENCE [LARGE SCALE GENOMIC DNA]</scope>
    <source>
        <strain evidence="5 6">CBA1105</strain>
    </source>
</reference>
<dbReference type="EMBL" id="CP031310">
    <property type="protein sequence ID" value="QCC52792.1"/>
    <property type="molecule type" value="Genomic_DNA"/>
</dbReference>
<comment type="subcellular location">
    <subcellularLocation>
        <location evidence="1">Archaeal flagellum</location>
    </subcellularLocation>
</comment>
<evidence type="ECO:0000256" key="3">
    <source>
        <dbReference type="SAM" id="MobiDB-lite"/>
    </source>
</evidence>
<evidence type="ECO:0000313" key="6">
    <source>
        <dbReference type="Proteomes" id="UP000296706"/>
    </source>
</evidence>
<protein>
    <submittedName>
        <fullName evidence="5">Flagella E</fullName>
    </submittedName>
</protein>
<dbReference type="Pfam" id="PF04659">
    <property type="entry name" value="Arch_fla_DE"/>
    <property type="match status" value="1"/>
</dbReference>
<dbReference type="PANTHER" id="PTHR40698:SF1">
    <property type="entry name" value="FLAGELLA-RELATED PROTEIN D-RELATED"/>
    <property type="match status" value="1"/>
</dbReference>
<evidence type="ECO:0000313" key="5">
    <source>
        <dbReference type="EMBL" id="QCC52792.1"/>
    </source>
</evidence>
<keyword evidence="5" id="KW-0969">Cilium</keyword>
<feature type="compositionally biased region" description="Acidic residues" evidence="3">
    <location>
        <begin position="28"/>
        <end position="51"/>
    </location>
</feature>
<dbReference type="OrthoDB" id="121879at2157"/>
<dbReference type="GO" id="GO:0097589">
    <property type="term" value="C:archaeal-type flagellum"/>
    <property type="evidence" value="ECO:0007669"/>
    <property type="project" value="UniProtKB-SubCell"/>
</dbReference>
<dbReference type="RefSeq" id="WP_049993112.1">
    <property type="nucleotide sequence ID" value="NZ_CP031310.1"/>
</dbReference>
<dbReference type="AlphaFoldDB" id="A0A4D6HIF2"/>
<organism evidence="5 6">
    <name type="scientific">Halapricum salinum</name>
    <dbReference type="NCBI Taxonomy" id="1457250"/>
    <lineage>
        <taxon>Archaea</taxon>
        <taxon>Methanobacteriati</taxon>
        <taxon>Methanobacteriota</taxon>
        <taxon>Stenosarchaea group</taxon>
        <taxon>Halobacteria</taxon>
        <taxon>Halobacteriales</taxon>
        <taxon>Haloarculaceae</taxon>
        <taxon>Halapricum</taxon>
    </lineage>
</organism>
<keyword evidence="5" id="KW-0966">Cell projection</keyword>
<feature type="region of interest" description="Disordered" evidence="3">
    <location>
        <begin position="17"/>
        <end position="51"/>
    </location>
</feature>
<dbReference type="InterPro" id="IPR006752">
    <property type="entry name" value="Arch_fla_DE"/>
</dbReference>
<sequence length="169" mass="19052">MTINPKDYDLDELRKMARKRGSKRAVPDEEESVPEPEPEPDLDWEPLEDGDPSMGEDAFRARLYRELMPLTAGSQEMSKPYLAALPETEAAEFLIFEWLEFLLLHGDFRGAQEALTYYESIEWITEDVASTLGDYLLGIEDVGAADTAALDVDDHLLSLVYIAKLAAMH</sequence>
<keyword evidence="2" id="KW-0974">Archaeal flagellum</keyword>
<dbReference type="GeneID" id="39849556"/>